<comment type="caution">
    <text evidence="4">The sequence shown here is derived from an EMBL/GenBank/DDBJ whole genome shotgun (WGS) entry which is preliminary data.</text>
</comment>
<keyword evidence="1" id="KW-0175">Coiled coil</keyword>
<dbReference type="STRING" id="525254.HMPREF0072_0281"/>
<feature type="region of interest" description="Disordered" evidence="2">
    <location>
        <begin position="72"/>
        <end position="96"/>
    </location>
</feature>
<gene>
    <name evidence="4" type="ORF">HMPREF0072_0281</name>
</gene>
<dbReference type="HOGENOM" id="CLU_830657_0_0_9"/>
<dbReference type="AlphaFoldDB" id="C2BD61"/>
<proteinExistence type="predicted"/>
<keyword evidence="5" id="KW-1185">Reference proteome</keyword>
<sequence>MMIREYLDRFLYHIEQPCDIPFINKRIRFKYVYTIILILFMLLVIIFSVKSSLDASRQEKIDKEFAIAEAMNKKEEQKEDSIEEPEETNLNDYENRDKIKEDNLNAVDLNKLTEEERKKRSAGLEDNDFIKNKNNEINDEEITNNSNRNQQELKKRYEEQTRAIEVNNNSDNNRIIPANYGNSDTFNAEYKENMEFKSRLDKLEKEVNNLGVDADKEKIESKQKELEDLTKEIKNQKEIIEKLGQSIESFKSKEQSYKMLVLSSKNILLLNDKDSYLVTKTDENIDLITYIKLVSDFLDDKIKQDQSKFKIEKIDESDCKDVIYKLDKAGVDLW</sequence>
<reference evidence="4 5" key="1">
    <citation type="submission" date="2008-10" db="EMBL/GenBank/DDBJ databases">
        <authorList>
            <person name="Qin X."/>
            <person name="Bachman B."/>
            <person name="Battles P."/>
            <person name="Bell A."/>
            <person name="Bess C."/>
            <person name="Bickham C."/>
            <person name="Chaboub L."/>
            <person name="Chen D."/>
            <person name="Coyle M."/>
            <person name="Deiros D.R."/>
            <person name="Dinh H."/>
            <person name="Forbes L."/>
            <person name="Fowler G."/>
            <person name="Francisco L."/>
            <person name="Fu Q."/>
            <person name="Gubbala S."/>
            <person name="Hale W."/>
            <person name="Han Y."/>
            <person name="Hemphill L."/>
            <person name="Highlander S.K."/>
            <person name="Hirani K."/>
            <person name="Hogues M."/>
            <person name="Jackson L."/>
            <person name="Jakkamsetti A."/>
            <person name="Javaid M."/>
            <person name="Jiang H."/>
            <person name="Korchina V."/>
            <person name="Kovar C."/>
            <person name="Lara F."/>
            <person name="Lee S."/>
            <person name="Mata R."/>
            <person name="Mathew T."/>
            <person name="Moen C."/>
            <person name="Morales K."/>
            <person name="Munidasa M."/>
            <person name="Nazareth L."/>
            <person name="Ngo R."/>
            <person name="Nguyen L."/>
            <person name="Okwuonu G."/>
            <person name="Ongeri F."/>
            <person name="Patil S."/>
            <person name="Petrosino J."/>
            <person name="Pham C."/>
            <person name="Pham P."/>
            <person name="Pu L.-L."/>
            <person name="Puazo M."/>
            <person name="Raj R."/>
            <person name="Reid J."/>
            <person name="Rouhana J."/>
            <person name="Saada N."/>
            <person name="Shang Y."/>
            <person name="Simmons D."/>
            <person name="Thornton R."/>
            <person name="Warren J."/>
            <person name="Weissenberger G."/>
            <person name="Zhang J."/>
            <person name="Zhang L."/>
            <person name="Zhou C."/>
            <person name="Zhu D."/>
            <person name="Muzny D."/>
            <person name="Worley K."/>
            <person name="Gibbs R."/>
        </authorList>
    </citation>
    <scope>NUCLEOTIDE SEQUENCE [LARGE SCALE GENOMIC DNA]</scope>
    <source>
        <strain evidence="4 5">ATCC 51172</strain>
    </source>
</reference>
<keyword evidence="3" id="KW-0812">Transmembrane</keyword>
<keyword evidence="3" id="KW-0472">Membrane</keyword>
<evidence type="ECO:0000256" key="2">
    <source>
        <dbReference type="SAM" id="MobiDB-lite"/>
    </source>
</evidence>
<evidence type="ECO:0000256" key="3">
    <source>
        <dbReference type="SAM" id="Phobius"/>
    </source>
</evidence>
<keyword evidence="3" id="KW-1133">Transmembrane helix</keyword>
<dbReference type="Proteomes" id="UP000005984">
    <property type="component" value="Unassembled WGS sequence"/>
</dbReference>
<feature type="transmembrane region" description="Helical" evidence="3">
    <location>
        <begin position="31"/>
        <end position="49"/>
    </location>
</feature>
<protein>
    <submittedName>
        <fullName evidence="4">Uncharacterized protein</fullName>
    </submittedName>
</protein>
<name>C2BD61_9FIRM</name>
<accession>C2BD61</accession>
<evidence type="ECO:0000256" key="1">
    <source>
        <dbReference type="SAM" id="Coils"/>
    </source>
</evidence>
<dbReference type="EMBL" id="ABYO01000015">
    <property type="protein sequence ID" value="EEI87253.1"/>
    <property type="molecule type" value="Genomic_DNA"/>
</dbReference>
<evidence type="ECO:0000313" key="4">
    <source>
        <dbReference type="EMBL" id="EEI87253.1"/>
    </source>
</evidence>
<organism evidence="4 5">
    <name type="scientific">Anaerococcus lactolyticus ATCC 51172</name>
    <dbReference type="NCBI Taxonomy" id="525254"/>
    <lineage>
        <taxon>Bacteria</taxon>
        <taxon>Bacillati</taxon>
        <taxon>Bacillota</taxon>
        <taxon>Tissierellia</taxon>
        <taxon>Tissierellales</taxon>
        <taxon>Peptoniphilaceae</taxon>
        <taxon>Anaerococcus</taxon>
    </lineage>
</organism>
<evidence type="ECO:0000313" key="5">
    <source>
        <dbReference type="Proteomes" id="UP000005984"/>
    </source>
</evidence>
<feature type="coiled-coil region" evidence="1">
    <location>
        <begin position="130"/>
        <end position="246"/>
    </location>
</feature>